<name>A0A225VS73_9STRA</name>
<protein>
    <submittedName>
        <fullName evidence="8">ABC transporter</fullName>
    </submittedName>
</protein>
<accession>A0A225VS73</accession>
<keyword evidence="2" id="KW-0813">Transport</keyword>
<comment type="subcellular location">
    <subcellularLocation>
        <location evidence="1">Membrane</location>
        <topology evidence="1">Multi-pass membrane protein</topology>
    </subcellularLocation>
</comment>
<dbReference type="STRING" id="4795.A0A225VS73"/>
<comment type="caution">
    <text evidence="8">The sequence shown here is derived from an EMBL/GenBank/DDBJ whole genome shotgun (WGS) entry which is preliminary data.</text>
</comment>
<organism evidence="8 9">
    <name type="scientific">Phytophthora megakarya</name>
    <dbReference type="NCBI Taxonomy" id="4795"/>
    <lineage>
        <taxon>Eukaryota</taxon>
        <taxon>Sar</taxon>
        <taxon>Stramenopiles</taxon>
        <taxon>Oomycota</taxon>
        <taxon>Peronosporomycetes</taxon>
        <taxon>Peronosporales</taxon>
        <taxon>Peronosporaceae</taxon>
        <taxon>Phytophthora</taxon>
    </lineage>
</organism>
<dbReference type="Gene3D" id="3.40.50.300">
    <property type="entry name" value="P-loop containing nucleotide triphosphate hydrolases"/>
    <property type="match status" value="1"/>
</dbReference>
<dbReference type="InterPro" id="IPR027417">
    <property type="entry name" value="P-loop_NTPase"/>
</dbReference>
<evidence type="ECO:0000256" key="1">
    <source>
        <dbReference type="ARBA" id="ARBA00004141"/>
    </source>
</evidence>
<keyword evidence="4 6" id="KW-1133">Transmembrane helix</keyword>
<proteinExistence type="predicted"/>
<reference evidence="9" key="1">
    <citation type="submission" date="2017-03" db="EMBL/GenBank/DDBJ databases">
        <title>Phytopthora megakarya and P. palmivora, two closely related causual agents of cacao black pod achieved similar genome size and gene model numbers by different mechanisms.</title>
        <authorList>
            <person name="Ali S."/>
            <person name="Shao J."/>
            <person name="Larry D.J."/>
            <person name="Kronmiller B."/>
            <person name="Shen D."/>
            <person name="Strem M.D."/>
            <person name="Melnick R.L."/>
            <person name="Guiltinan M.J."/>
            <person name="Tyler B.M."/>
            <person name="Meinhardt L.W."/>
            <person name="Bailey B.A."/>
        </authorList>
    </citation>
    <scope>NUCLEOTIDE SEQUENCE [LARGE SCALE GENOMIC DNA]</scope>
    <source>
        <strain evidence="9">zdho120</strain>
    </source>
</reference>
<dbReference type="GO" id="GO:0140359">
    <property type="term" value="F:ABC-type transporter activity"/>
    <property type="evidence" value="ECO:0007669"/>
    <property type="project" value="InterPro"/>
</dbReference>
<keyword evidence="3 6" id="KW-0812">Transmembrane</keyword>
<feature type="transmembrane region" description="Helical" evidence="6">
    <location>
        <begin position="318"/>
        <end position="340"/>
    </location>
</feature>
<dbReference type="Proteomes" id="UP000198211">
    <property type="component" value="Unassembled WGS sequence"/>
</dbReference>
<feature type="domain" description="ABC-2 type transporter transmembrane" evidence="7">
    <location>
        <begin position="265"/>
        <end position="359"/>
    </location>
</feature>
<dbReference type="PANTHER" id="PTHR19241">
    <property type="entry name" value="ATP-BINDING CASSETTE TRANSPORTER"/>
    <property type="match status" value="1"/>
</dbReference>
<dbReference type="EMBL" id="NBNE01003246">
    <property type="protein sequence ID" value="OWZ08175.1"/>
    <property type="molecule type" value="Genomic_DNA"/>
</dbReference>
<evidence type="ECO:0000256" key="4">
    <source>
        <dbReference type="ARBA" id="ARBA00022989"/>
    </source>
</evidence>
<dbReference type="FunFam" id="3.40.50.300:FF:000289">
    <property type="entry name" value="ABC transporter G family member 31"/>
    <property type="match status" value="1"/>
</dbReference>
<evidence type="ECO:0000313" key="8">
    <source>
        <dbReference type="EMBL" id="OWZ08175.1"/>
    </source>
</evidence>
<gene>
    <name evidence="8" type="ORF">PHMEG_00019324</name>
</gene>
<dbReference type="SUPFAM" id="SSF52540">
    <property type="entry name" value="P-loop containing nucleoside triphosphate hydrolases"/>
    <property type="match status" value="1"/>
</dbReference>
<dbReference type="Pfam" id="PF01061">
    <property type="entry name" value="ABC2_membrane"/>
    <property type="match status" value="1"/>
</dbReference>
<feature type="transmembrane region" description="Helical" evidence="6">
    <location>
        <begin position="287"/>
        <end position="306"/>
    </location>
</feature>
<keyword evidence="5 6" id="KW-0472">Membrane</keyword>
<evidence type="ECO:0000256" key="3">
    <source>
        <dbReference type="ARBA" id="ARBA00022692"/>
    </source>
</evidence>
<keyword evidence="9" id="KW-1185">Reference proteome</keyword>
<evidence type="ECO:0000256" key="5">
    <source>
        <dbReference type="ARBA" id="ARBA00023136"/>
    </source>
</evidence>
<evidence type="ECO:0000256" key="2">
    <source>
        <dbReference type="ARBA" id="ARBA00022448"/>
    </source>
</evidence>
<sequence length="377" mass="42085">MDVIAGRKTGGEITGKILLSGYEANELAIRRCTAYCEQMDIHSDATTFREAFTFSAFLQQDSSVSDSKKFDTVEEVLDLLDMHDIADQIVRGSSMEHMKRLTIGVELAAQPIVLFLDKSTSGLDAHSSKLIMDGVRKVTDSGRTIVCTIHQPSSDVCFLFDHLLLLKRGGESVFVGELGEKSRNLVQSNSRHAAPPRGSKPSNLDAEVIGAGVSNNVTTDFVQHFNDRAEKRTLAAAMEMPGVNHPAPDVPEMIFTKKRAANSMTQLWFLMKRFNDRYCTHPPTYNIMRFAISLMLAIVFGLVFVGKSYKTYQEVNSGVGMIFTTMLFNGVISFTSTLPITSAERPAFYRERASQTYNCLWHFIHFHSLKEPFLLIS</sequence>
<evidence type="ECO:0000256" key="6">
    <source>
        <dbReference type="SAM" id="Phobius"/>
    </source>
</evidence>
<dbReference type="AlphaFoldDB" id="A0A225VS73"/>
<dbReference type="OrthoDB" id="123181at2759"/>
<evidence type="ECO:0000313" key="9">
    <source>
        <dbReference type="Proteomes" id="UP000198211"/>
    </source>
</evidence>
<dbReference type="GO" id="GO:0016020">
    <property type="term" value="C:membrane"/>
    <property type="evidence" value="ECO:0007669"/>
    <property type="project" value="UniProtKB-SubCell"/>
</dbReference>
<evidence type="ECO:0000259" key="7">
    <source>
        <dbReference type="Pfam" id="PF01061"/>
    </source>
</evidence>
<dbReference type="InterPro" id="IPR013525">
    <property type="entry name" value="ABC2_TM"/>
</dbReference>